<dbReference type="EMBL" id="CP003811">
    <property type="protein sequence ID" value="AIQ88882.1"/>
    <property type="molecule type" value="Genomic_DNA"/>
</dbReference>
<sequence>MTNLERFYRSVHGRDLQPWERQLAVRIAAALNTTTDDDFVVHLLLVYMSTNAITNMYNELVAARNRLAEDNQDLIRALTADLRRNRLMSYVLLGVAALGVLVSAGILGTVLSLSHGSAASATRIAAALEACGQRGAADTPRGFGIGR</sequence>
<keyword evidence="1" id="KW-0472">Membrane</keyword>
<organism evidence="2 3">
    <name type="scientific">Methylobacterium oryzae CBMB20</name>
    <dbReference type="NCBI Taxonomy" id="693986"/>
    <lineage>
        <taxon>Bacteria</taxon>
        <taxon>Pseudomonadati</taxon>
        <taxon>Pseudomonadota</taxon>
        <taxon>Alphaproteobacteria</taxon>
        <taxon>Hyphomicrobiales</taxon>
        <taxon>Methylobacteriaceae</taxon>
        <taxon>Methylobacterium</taxon>
    </lineage>
</organism>
<dbReference type="HOGENOM" id="CLU_1765879_0_0_5"/>
<keyword evidence="3" id="KW-1185">Reference proteome</keyword>
<evidence type="ECO:0000313" key="3">
    <source>
        <dbReference type="Proteomes" id="UP000029492"/>
    </source>
</evidence>
<evidence type="ECO:0000256" key="1">
    <source>
        <dbReference type="SAM" id="Phobius"/>
    </source>
</evidence>
<gene>
    <name evidence="2" type="ORF">MOC_1127</name>
</gene>
<keyword evidence="1" id="KW-0812">Transmembrane</keyword>
<name>A0A089NNE5_9HYPH</name>
<dbReference type="Proteomes" id="UP000029492">
    <property type="component" value="Chromosome"/>
</dbReference>
<proteinExistence type="predicted"/>
<dbReference type="eggNOG" id="ENOG5030ZI7">
    <property type="taxonomic scope" value="Bacteria"/>
</dbReference>
<reference evidence="2 3" key="1">
    <citation type="journal article" date="2014" name="PLoS ONE">
        <title>Genome Information of Methylobacterium oryzae, a Plant-Probiotic Methylotroph in the Phyllosphere.</title>
        <authorList>
            <person name="Kwak M.J."/>
            <person name="Jeong H."/>
            <person name="Madhaiyan M."/>
            <person name="Lee Y."/>
            <person name="Sa T.M."/>
            <person name="Oh T.K."/>
            <person name="Kim J.F."/>
        </authorList>
    </citation>
    <scope>NUCLEOTIDE SEQUENCE [LARGE SCALE GENOMIC DNA]</scope>
    <source>
        <strain evidence="2 3">CBMB20</strain>
    </source>
</reference>
<feature type="transmembrane region" description="Helical" evidence="1">
    <location>
        <begin position="90"/>
        <end position="113"/>
    </location>
</feature>
<protein>
    <submittedName>
        <fullName evidence="2">Protein of unassigned function</fullName>
    </submittedName>
</protein>
<evidence type="ECO:0000313" key="2">
    <source>
        <dbReference type="EMBL" id="AIQ88882.1"/>
    </source>
</evidence>
<accession>A0A089NNE5</accession>
<dbReference type="AlphaFoldDB" id="A0A089NNE5"/>
<dbReference type="RefSeq" id="WP_043354970.1">
    <property type="nucleotide sequence ID" value="NZ_CP003811.1"/>
</dbReference>
<keyword evidence="1" id="KW-1133">Transmembrane helix</keyword>
<dbReference type="KEGG" id="mor:MOC_1127"/>